<dbReference type="Pfam" id="PF22590">
    <property type="entry name" value="Cas3-like_C_2"/>
    <property type="match status" value="1"/>
</dbReference>
<dbReference type="GO" id="GO:0004386">
    <property type="term" value="F:helicase activity"/>
    <property type="evidence" value="ECO:0007669"/>
    <property type="project" value="UniProtKB-KW"/>
</dbReference>
<gene>
    <name evidence="7" type="ORF">EVA_08717</name>
</gene>
<sequence length="401" mass="45946">MKKLATENWDFPIIVTTNVQLLESMYASHPASCRKLHNIAHSVILFDEAQTLPGERLQPIVDALKTYHRFFDVSLLFTTASQPTLEGMRSGHRKDLRGFEEIKEIIPPSWNLHDKLRRVDLHFNDCPLDYQDIACRMMQEHRVLCIVNTRKDAGEIFSRLEAISDGLALHFHLSRMMCAAHLDSTLAEIKDALKKNDDAPIRVVSTQLVEAGVDMDFPVVWRQEAGLDSILQAAGRCNREGKLAALGKTEVFKIHGRNVPKGTLSFANQARLNMPEQDDWFAPQAMTDYFTHFYHQIPTFDKKEEVNGSTYSIQELLYSPQKMMFDSADCAFRLIDSKGYSVVVHYQESNDLIEQLRKKNLDASIYRRLNRYAVNLNEKDFRAFVHAGMIEEVAGLFYLSD</sequence>
<keyword evidence="4" id="KW-0067">ATP-binding</keyword>
<accession>J9G7G4</accession>
<dbReference type="InterPro" id="IPR027417">
    <property type="entry name" value="P-loop_NTPase"/>
</dbReference>
<name>J9G7G4_9ZZZZ</name>
<proteinExistence type="predicted"/>
<dbReference type="GO" id="GO:0005524">
    <property type="term" value="F:ATP binding"/>
    <property type="evidence" value="ECO:0007669"/>
    <property type="project" value="UniProtKB-KW"/>
</dbReference>
<keyword evidence="1" id="KW-0547">Nucleotide-binding</keyword>
<dbReference type="GO" id="GO:0051607">
    <property type="term" value="P:defense response to virus"/>
    <property type="evidence" value="ECO:0007669"/>
    <property type="project" value="UniProtKB-KW"/>
</dbReference>
<dbReference type="AlphaFoldDB" id="J9G7G4"/>
<evidence type="ECO:0000256" key="2">
    <source>
        <dbReference type="ARBA" id="ARBA00022801"/>
    </source>
</evidence>
<evidence type="ECO:0000256" key="3">
    <source>
        <dbReference type="ARBA" id="ARBA00022806"/>
    </source>
</evidence>
<dbReference type="Gene3D" id="3.40.50.300">
    <property type="entry name" value="P-loop containing nucleotide triphosphate hydrolases"/>
    <property type="match status" value="1"/>
</dbReference>
<evidence type="ECO:0000256" key="4">
    <source>
        <dbReference type="ARBA" id="ARBA00022840"/>
    </source>
</evidence>
<keyword evidence="2 7" id="KW-0378">Hydrolase</keyword>
<evidence type="ECO:0000256" key="5">
    <source>
        <dbReference type="ARBA" id="ARBA00023118"/>
    </source>
</evidence>
<evidence type="ECO:0000313" key="7">
    <source>
        <dbReference type="EMBL" id="EJX03177.1"/>
    </source>
</evidence>
<evidence type="ECO:0000256" key="1">
    <source>
        <dbReference type="ARBA" id="ARBA00022741"/>
    </source>
</evidence>
<feature type="non-terminal residue" evidence="7">
    <location>
        <position position="401"/>
    </location>
</feature>
<comment type="caution">
    <text evidence="7">The sequence shown here is derived from an EMBL/GenBank/DDBJ whole genome shotgun (WGS) entry which is preliminary data.</text>
</comment>
<protein>
    <submittedName>
        <fullName evidence="7">Metal dependent phosphohydrolase</fullName>
    </submittedName>
</protein>
<organism evidence="7">
    <name type="scientific">gut metagenome</name>
    <dbReference type="NCBI Taxonomy" id="749906"/>
    <lineage>
        <taxon>unclassified sequences</taxon>
        <taxon>metagenomes</taxon>
        <taxon>organismal metagenomes</taxon>
    </lineage>
</organism>
<keyword evidence="3" id="KW-0347">Helicase</keyword>
<keyword evidence="5" id="KW-0051">Antiviral defense</keyword>
<dbReference type="GO" id="GO:0016787">
    <property type="term" value="F:hydrolase activity"/>
    <property type="evidence" value="ECO:0007669"/>
    <property type="project" value="UniProtKB-KW"/>
</dbReference>
<feature type="domain" description="CRISPR-associated nuclease/helicase Cas3" evidence="6">
    <location>
        <begin position="140"/>
        <end position="241"/>
    </location>
</feature>
<reference evidence="7" key="1">
    <citation type="journal article" date="2012" name="PLoS ONE">
        <title>Gene sets for utilization of primary and secondary nutrition supplies in the distal gut of endangered iberian lynx.</title>
        <authorList>
            <person name="Alcaide M."/>
            <person name="Messina E."/>
            <person name="Richter M."/>
            <person name="Bargiela R."/>
            <person name="Peplies J."/>
            <person name="Huws S.A."/>
            <person name="Newbold C.J."/>
            <person name="Golyshin P.N."/>
            <person name="Simon M.A."/>
            <person name="Lopez G."/>
            <person name="Yakimov M.M."/>
            <person name="Ferrer M."/>
        </authorList>
    </citation>
    <scope>NUCLEOTIDE SEQUENCE</scope>
</reference>
<dbReference type="SUPFAM" id="SSF52540">
    <property type="entry name" value="P-loop containing nucleoside triphosphate hydrolases"/>
    <property type="match status" value="1"/>
</dbReference>
<evidence type="ECO:0000259" key="6">
    <source>
        <dbReference type="Pfam" id="PF22590"/>
    </source>
</evidence>
<dbReference type="EMBL" id="AMCI01002269">
    <property type="protein sequence ID" value="EJX03177.1"/>
    <property type="molecule type" value="Genomic_DNA"/>
</dbReference>
<dbReference type="InterPro" id="IPR054712">
    <property type="entry name" value="Cas3-like_dom"/>
</dbReference>